<gene>
    <name evidence="2" type="ORF">ASIM_LOCUS17841</name>
</gene>
<evidence type="ECO:0000313" key="2">
    <source>
        <dbReference type="EMBL" id="VDK61741.1"/>
    </source>
</evidence>
<keyword evidence="3" id="KW-1185">Reference proteome</keyword>
<sequence>MNHHNNLRRNAPRESSLLEIPLHPRLPREGILKTQMDPSNPLVALCDDAKKDKATPLGLLTSIVGEVEGKSSTEPTANMEIP</sequence>
<name>A0A0M3KBU4_ANISI</name>
<evidence type="ECO:0000313" key="3">
    <source>
        <dbReference type="Proteomes" id="UP000267096"/>
    </source>
</evidence>
<reference evidence="4" key="1">
    <citation type="submission" date="2017-02" db="UniProtKB">
        <authorList>
            <consortium name="WormBaseParasite"/>
        </authorList>
    </citation>
    <scope>IDENTIFICATION</scope>
</reference>
<dbReference type="WBParaSite" id="ASIM_0001844101-mRNA-1">
    <property type="protein sequence ID" value="ASIM_0001844101-mRNA-1"/>
    <property type="gene ID" value="ASIM_0001844101"/>
</dbReference>
<evidence type="ECO:0000313" key="4">
    <source>
        <dbReference type="WBParaSite" id="ASIM_0001844101-mRNA-1"/>
    </source>
</evidence>
<dbReference type="EMBL" id="UYRR01034647">
    <property type="protein sequence ID" value="VDK61741.1"/>
    <property type="molecule type" value="Genomic_DNA"/>
</dbReference>
<dbReference type="Proteomes" id="UP000267096">
    <property type="component" value="Unassembled WGS sequence"/>
</dbReference>
<dbReference type="AlphaFoldDB" id="A0A0M3KBU4"/>
<reference evidence="2 3" key="2">
    <citation type="submission" date="2018-11" db="EMBL/GenBank/DDBJ databases">
        <authorList>
            <consortium name="Pathogen Informatics"/>
        </authorList>
    </citation>
    <scope>NUCLEOTIDE SEQUENCE [LARGE SCALE GENOMIC DNA]</scope>
</reference>
<feature type="region of interest" description="Disordered" evidence="1">
    <location>
        <begin position="1"/>
        <end position="21"/>
    </location>
</feature>
<organism evidence="4">
    <name type="scientific">Anisakis simplex</name>
    <name type="common">Herring worm</name>
    <dbReference type="NCBI Taxonomy" id="6269"/>
    <lineage>
        <taxon>Eukaryota</taxon>
        <taxon>Metazoa</taxon>
        <taxon>Ecdysozoa</taxon>
        <taxon>Nematoda</taxon>
        <taxon>Chromadorea</taxon>
        <taxon>Rhabditida</taxon>
        <taxon>Spirurina</taxon>
        <taxon>Ascaridomorpha</taxon>
        <taxon>Ascaridoidea</taxon>
        <taxon>Anisakidae</taxon>
        <taxon>Anisakis</taxon>
        <taxon>Anisakis simplex complex</taxon>
    </lineage>
</organism>
<proteinExistence type="predicted"/>
<protein>
    <submittedName>
        <fullName evidence="2 4">Uncharacterized protein</fullName>
    </submittedName>
</protein>
<accession>A0A0M3KBU4</accession>
<evidence type="ECO:0000256" key="1">
    <source>
        <dbReference type="SAM" id="MobiDB-lite"/>
    </source>
</evidence>